<dbReference type="Pfam" id="PF01795">
    <property type="entry name" value="Methyltransf_5"/>
    <property type="match status" value="1"/>
</dbReference>
<comment type="function">
    <text evidence="6">Specifically methylates the N4 position of cytidine in position 1402 (C1402) of 16S rRNA.</text>
</comment>
<evidence type="ECO:0000256" key="1">
    <source>
        <dbReference type="ARBA" id="ARBA00010396"/>
    </source>
</evidence>
<evidence type="ECO:0000256" key="6">
    <source>
        <dbReference type="HAMAP-Rule" id="MF_01007"/>
    </source>
</evidence>
<comment type="subcellular location">
    <subcellularLocation>
        <location evidence="6">Cytoplasm</location>
    </subcellularLocation>
</comment>
<feature type="compositionally biased region" description="Basic residues" evidence="7">
    <location>
        <begin position="309"/>
        <end position="320"/>
    </location>
</feature>
<keyword evidence="4 6" id="KW-0808">Transferase</keyword>
<sequence length="328" mass="36621">MFFTVAELRIKRIMAEHIPVLLEEVLDLFKPSRGDCYLDATFGGGGLARALLEVSPETEVVALDCDPEARQRSKTLWTEFGYRFRFHDMNFSEVANLSESGFAGAILDLGVSTYQLEKAERGFSFQKSGPADMRFDPRKGISASEFLEQSNRGELERAVREYGQERHWRRVVNAILGARGTGILGDTLKLAELVGRSVGGSGRRGRTWIHPATQTFQGIRIAVNGELENLRTTLPEIFAMLGQNGVLAVISFHSLEDRIVKRYFRGLAGLAEHKGDATPRQLKEKRAELLTKKPIRGSAEETQNNPKSRSARLRAVRKKAQGSVKGFR</sequence>
<name>A0A2Z4AIJ4_9BACT</name>
<feature type="binding site" evidence="6">
    <location>
        <position position="108"/>
    </location>
    <ligand>
        <name>S-adenosyl-L-methionine</name>
        <dbReference type="ChEBI" id="CHEBI:59789"/>
    </ligand>
</feature>
<dbReference type="PANTHER" id="PTHR11265">
    <property type="entry name" value="S-ADENOSYL-METHYLTRANSFERASE MRAW"/>
    <property type="match status" value="1"/>
</dbReference>
<dbReference type="SUPFAM" id="SSF53335">
    <property type="entry name" value="S-adenosyl-L-methionine-dependent methyltransferases"/>
    <property type="match status" value="1"/>
</dbReference>
<evidence type="ECO:0000256" key="2">
    <source>
        <dbReference type="ARBA" id="ARBA00022552"/>
    </source>
</evidence>
<dbReference type="GO" id="GO:0005737">
    <property type="term" value="C:cytoplasm"/>
    <property type="evidence" value="ECO:0007669"/>
    <property type="project" value="UniProtKB-SubCell"/>
</dbReference>
<keyword evidence="2 6" id="KW-0698">rRNA processing</keyword>
<dbReference type="AlphaFoldDB" id="A0A2Z4AIJ4"/>
<keyword evidence="5 6" id="KW-0949">S-adenosyl-L-methionine</keyword>
<organism evidence="8 9">
    <name type="scientific">Candidatus Moanibacter tarae</name>
    <dbReference type="NCBI Taxonomy" id="2200854"/>
    <lineage>
        <taxon>Bacteria</taxon>
        <taxon>Pseudomonadati</taxon>
        <taxon>Verrucomicrobiota</taxon>
        <taxon>Opitutia</taxon>
        <taxon>Puniceicoccales</taxon>
        <taxon>Puniceicoccales incertae sedis</taxon>
        <taxon>Candidatus Moanibacter</taxon>
    </lineage>
</organism>
<dbReference type="PIRSF" id="PIRSF004486">
    <property type="entry name" value="MraW"/>
    <property type="match status" value="1"/>
</dbReference>
<protein>
    <recommendedName>
        <fullName evidence="6">Ribosomal RNA small subunit methyltransferase H</fullName>
        <ecNumber evidence="6">2.1.1.199</ecNumber>
    </recommendedName>
    <alternativeName>
        <fullName evidence="6">16S rRNA m(4)C1402 methyltransferase</fullName>
    </alternativeName>
    <alternativeName>
        <fullName evidence="6">rRNA (cytosine-N(4)-)-methyltransferase RsmH</fullName>
    </alternativeName>
</protein>
<evidence type="ECO:0000256" key="4">
    <source>
        <dbReference type="ARBA" id="ARBA00022679"/>
    </source>
</evidence>
<evidence type="ECO:0000313" key="8">
    <source>
        <dbReference type="EMBL" id="AWT60204.1"/>
    </source>
</evidence>
<dbReference type="PANTHER" id="PTHR11265:SF0">
    <property type="entry name" value="12S RRNA N4-METHYLCYTIDINE METHYLTRANSFERASE"/>
    <property type="match status" value="1"/>
</dbReference>
<dbReference type="InterPro" id="IPR002903">
    <property type="entry name" value="RsmH"/>
</dbReference>
<dbReference type="InterPro" id="IPR029063">
    <property type="entry name" value="SAM-dependent_MTases_sf"/>
</dbReference>
<dbReference type="SUPFAM" id="SSF81799">
    <property type="entry name" value="Putative methyltransferase TM0872, insert domain"/>
    <property type="match status" value="1"/>
</dbReference>
<dbReference type="GO" id="GO:0070475">
    <property type="term" value="P:rRNA base methylation"/>
    <property type="evidence" value="ECO:0007669"/>
    <property type="project" value="UniProtKB-UniRule"/>
</dbReference>
<proteinExistence type="inferred from homology"/>
<evidence type="ECO:0000256" key="3">
    <source>
        <dbReference type="ARBA" id="ARBA00022603"/>
    </source>
</evidence>
<feature type="region of interest" description="Disordered" evidence="7">
    <location>
        <begin position="289"/>
        <end position="328"/>
    </location>
</feature>
<dbReference type="EC" id="2.1.1.199" evidence="6"/>
<dbReference type="NCBIfam" id="TIGR00006">
    <property type="entry name" value="16S rRNA (cytosine(1402)-N(4))-methyltransferase RsmH"/>
    <property type="match status" value="1"/>
</dbReference>
<dbReference type="HAMAP" id="MF_01007">
    <property type="entry name" value="16SrRNA_methyltr_H"/>
    <property type="match status" value="1"/>
</dbReference>
<comment type="caution">
    <text evidence="6">Lacks conserved residue(s) required for the propagation of feature annotation.</text>
</comment>
<accession>A0A2Z4AIJ4</accession>
<feature type="binding site" evidence="6">
    <location>
        <position position="64"/>
    </location>
    <ligand>
        <name>S-adenosyl-L-methionine</name>
        <dbReference type="ChEBI" id="CHEBI:59789"/>
    </ligand>
</feature>
<evidence type="ECO:0000256" key="7">
    <source>
        <dbReference type="SAM" id="MobiDB-lite"/>
    </source>
</evidence>
<comment type="similarity">
    <text evidence="1 6">Belongs to the methyltransferase superfamily. RsmH family.</text>
</comment>
<evidence type="ECO:0000313" key="9">
    <source>
        <dbReference type="Proteomes" id="UP000247465"/>
    </source>
</evidence>
<evidence type="ECO:0000256" key="5">
    <source>
        <dbReference type="ARBA" id="ARBA00022691"/>
    </source>
</evidence>
<dbReference type="KEGG" id="mtar:DF168_01406"/>
<feature type="binding site" evidence="6">
    <location>
        <position position="91"/>
    </location>
    <ligand>
        <name>S-adenosyl-L-methionine</name>
        <dbReference type="ChEBI" id="CHEBI:59789"/>
    </ligand>
</feature>
<dbReference type="EMBL" id="CP029803">
    <property type="protein sequence ID" value="AWT60204.1"/>
    <property type="molecule type" value="Genomic_DNA"/>
</dbReference>
<comment type="catalytic activity">
    <reaction evidence="6">
        <text>cytidine(1402) in 16S rRNA + S-adenosyl-L-methionine = N(4)-methylcytidine(1402) in 16S rRNA + S-adenosyl-L-homocysteine + H(+)</text>
        <dbReference type="Rhea" id="RHEA:42928"/>
        <dbReference type="Rhea" id="RHEA-COMP:10286"/>
        <dbReference type="Rhea" id="RHEA-COMP:10287"/>
        <dbReference type="ChEBI" id="CHEBI:15378"/>
        <dbReference type="ChEBI" id="CHEBI:57856"/>
        <dbReference type="ChEBI" id="CHEBI:59789"/>
        <dbReference type="ChEBI" id="CHEBI:74506"/>
        <dbReference type="ChEBI" id="CHEBI:82748"/>
        <dbReference type="EC" id="2.1.1.199"/>
    </reaction>
</comment>
<keyword evidence="3 6" id="KW-0489">Methyltransferase</keyword>
<gene>
    <name evidence="6 8" type="primary">rsmH</name>
    <name evidence="8" type="ORF">DF168_01406</name>
</gene>
<reference evidence="8 9" key="1">
    <citation type="submission" date="2018-06" db="EMBL/GenBank/DDBJ databases">
        <title>Draft Genome Sequence of a Novel Marine Bacterium Related to the Verrucomicrobia.</title>
        <authorList>
            <person name="Vosseberg J."/>
            <person name="Martijn J."/>
            <person name="Ettema T.J.G."/>
        </authorList>
    </citation>
    <scope>NUCLEOTIDE SEQUENCE [LARGE SCALE GENOMIC DNA]</scope>
    <source>
        <strain evidence="8">TARA_B100001123</strain>
    </source>
</reference>
<dbReference type="InterPro" id="IPR023397">
    <property type="entry name" value="SAM-dep_MeTrfase_MraW_recog"/>
</dbReference>
<dbReference type="Gene3D" id="1.10.150.170">
    <property type="entry name" value="Putative methyltransferase TM0872, insert domain"/>
    <property type="match status" value="1"/>
</dbReference>
<feature type="binding site" evidence="6">
    <location>
        <position position="115"/>
    </location>
    <ligand>
        <name>S-adenosyl-L-methionine</name>
        <dbReference type="ChEBI" id="CHEBI:59789"/>
    </ligand>
</feature>
<dbReference type="GO" id="GO:0071424">
    <property type="term" value="F:rRNA (cytosine-N4-)-methyltransferase activity"/>
    <property type="evidence" value="ECO:0007669"/>
    <property type="project" value="UniProtKB-UniRule"/>
</dbReference>
<dbReference type="Gene3D" id="3.40.50.150">
    <property type="entry name" value="Vaccinia Virus protein VP39"/>
    <property type="match status" value="1"/>
</dbReference>
<dbReference type="Proteomes" id="UP000247465">
    <property type="component" value="Chromosome"/>
</dbReference>
<keyword evidence="6" id="KW-0963">Cytoplasm</keyword>